<evidence type="ECO:0000313" key="2">
    <source>
        <dbReference type="EMBL" id="AFL94934.1"/>
    </source>
</evidence>
<keyword evidence="3" id="KW-1185">Reference proteome</keyword>
<evidence type="ECO:0000313" key="3">
    <source>
        <dbReference type="Proteomes" id="UP000006064"/>
    </source>
</evidence>
<proteinExistence type="predicted"/>
<feature type="region of interest" description="Disordered" evidence="1">
    <location>
        <begin position="27"/>
        <end position="91"/>
    </location>
</feature>
<dbReference type="PROSITE" id="PS51257">
    <property type="entry name" value="PROKAR_LIPOPROTEIN"/>
    <property type="match status" value="1"/>
</dbReference>
<dbReference type="Proteomes" id="UP000006064">
    <property type="component" value="Chromosome"/>
</dbReference>
<gene>
    <name evidence="2" type="ORF">CL1_0729</name>
</gene>
<dbReference type="AlphaFoldDB" id="I3ZTA0"/>
<dbReference type="HOGENOM" id="CLU_062569_0_0_2"/>
<feature type="compositionally biased region" description="Low complexity" evidence="1">
    <location>
        <begin position="58"/>
        <end position="84"/>
    </location>
</feature>
<dbReference type="STRING" id="163003.CL1_0729"/>
<name>I3ZTA0_THECF</name>
<dbReference type="OrthoDB" id="86179at2157"/>
<dbReference type="EMBL" id="CP003651">
    <property type="protein sequence ID" value="AFL94934.1"/>
    <property type="molecule type" value="Genomic_DNA"/>
</dbReference>
<protein>
    <submittedName>
        <fullName evidence="2">Uncharacterized protein</fullName>
    </submittedName>
</protein>
<dbReference type="KEGG" id="thm:CL1_0729"/>
<accession>I3ZTA0</accession>
<organism evidence="2 3">
    <name type="scientific">Thermococcus cleftensis (strain DSM 27260 / KACC 17922 / CL1)</name>
    <dbReference type="NCBI Taxonomy" id="163003"/>
    <lineage>
        <taxon>Archaea</taxon>
        <taxon>Methanobacteriati</taxon>
        <taxon>Methanobacteriota</taxon>
        <taxon>Thermococci</taxon>
        <taxon>Thermococcales</taxon>
        <taxon>Thermococcaceae</taxon>
        <taxon>Thermococcus</taxon>
    </lineage>
</organism>
<reference evidence="2 3" key="1">
    <citation type="journal article" date="2012" name="J. Bacteriol.">
        <title>Complete Genome Sequence of the Hyperthermophilic Archaeon Thermococcus sp. Strain CL1, Isolated from a Paralvinella sp. Polychaete Worm Collected from a Hydrothermal Vent.</title>
        <authorList>
            <person name="Jung J.H."/>
            <person name="Holden J.F."/>
            <person name="Seo D.H."/>
            <person name="Park K.H."/>
            <person name="Shin H."/>
            <person name="Ryu S."/>
            <person name="Lee J.H."/>
            <person name="Park C.S."/>
        </authorList>
    </citation>
    <scope>NUCLEOTIDE SEQUENCE [LARGE SCALE GENOMIC DNA]</scope>
    <source>
        <strain evidence="3">DSM 27260 / KACC 17922 / CL1</strain>
    </source>
</reference>
<sequence>MKKFRGLIAIFLATLIFVGVSGCLGGGGEESPTASESYTEGEHATTPGAGETGGTTSGGYTTESPTQSGTTTTEMETPTDTETGYASWQNPWDAHNPVQIDGESYLITYIKYKLRVRTEEGGPVYEYEVEKRRGPVKIHVYGNSIDMETGKQEKVDLGEFEVYEYYGKIIPINAEDMSDAFEYRLWVVNRSEDTDTFFLFPTLDFLTLYSSLYAGTGDVVGVMMKYGNQTFEFYNPIAVGKGSIAPYQEGDINMLSDIADIEAIYLSWYGFYNFGFWTALEDENIYQETTGSWGVMGYQYNYEVKPDGTVNLGGKEFRVSSVSWTYTFGSITGQGEAIIAANLPVPVEAKGVFIEQGGANVFTHVKIEDIGFEKA</sequence>
<evidence type="ECO:0000256" key="1">
    <source>
        <dbReference type="SAM" id="MobiDB-lite"/>
    </source>
</evidence>